<feature type="transmembrane region" description="Helical" evidence="2">
    <location>
        <begin position="130"/>
        <end position="154"/>
    </location>
</feature>
<feature type="domain" description="DUF6533" evidence="3">
    <location>
        <begin position="34"/>
        <end position="73"/>
    </location>
</feature>
<keyword evidence="2" id="KW-0472">Membrane</keyword>
<feature type="transmembrane region" description="Helical" evidence="2">
    <location>
        <begin position="180"/>
        <end position="199"/>
    </location>
</feature>
<feature type="transmembrane region" description="Helical" evidence="2">
    <location>
        <begin position="211"/>
        <end position="233"/>
    </location>
</feature>
<dbReference type="OMA" id="WMILTIA"/>
<evidence type="ECO:0000313" key="4">
    <source>
        <dbReference type="EMBL" id="CCA76505.1"/>
    </source>
</evidence>
<name>G4TYW2_SERID</name>
<dbReference type="Pfam" id="PF20151">
    <property type="entry name" value="DUF6533"/>
    <property type="match status" value="1"/>
</dbReference>
<dbReference type="InterPro" id="IPR045340">
    <property type="entry name" value="DUF6533"/>
</dbReference>
<protein>
    <recommendedName>
        <fullName evidence="3">DUF6533 domain-containing protein</fullName>
    </recommendedName>
</protein>
<evidence type="ECO:0000256" key="2">
    <source>
        <dbReference type="SAM" id="Phobius"/>
    </source>
</evidence>
<dbReference type="AlphaFoldDB" id="G4TYW2"/>
<feature type="region of interest" description="Disordered" evidence="1">
    <location>
        <begin position="284"/>
        <end position="322"/>
    </location>
</feature>
<evidence type="ECO:0000313" key="5">
    <source>
        <dbReference type="Proteomes" id="UP000007148"/>
    </source>
</evidence>
<evidence type="ECO:0000256" key="1">
    <source>
        <dbReference type="SAM" id="MobiDB-lite"/>
    </source>
</evidence>
<feature type="compositionally biased region" description="Gly residues" evidence="1">
    <location>
        <begin position="385"/>
        <end position="397"/>
    </location>
</feature>
<feature type="transmembrane region" description="Helical" evidence="2">
    <location>
        <begin position="97"/>
        <end position="118"/>
    </location>
</feature>
<proteinExistence type="predicted"/>
<feature type="region of interest" description="Disordered" evidence="1">
    <location>
        <begin position="375"/>
        <end position="410"/>
    </location>
</feature>
<dbReference type="InParanoid" id="G4TYW2"/>
<accession>G4TYW2</accession>
<keyword evidence="2" id="KW-1133">Transmembrane helix</keyword>
<feature type="transmembrane region" description="Helical" evidence="2">
    <location>
        <begin position="239"/>
        <end position="263"/>
    </location>
</feature>
<dbReference type="HOGENOM" id="CLU_593273_0_0_1"/>
<keyword evidence="2" id="KW-0812">Transmembrane</keyword>
<gene>
    <name evidence="4" type="ORF">PIIN_10498</name>
</gene>
<dbReference type="Proteomes" id="UP000007148">
    <property type="component" value="Unassembled WGS sequence"/>
</dbReference>
<dbReference type="STRING" id="1109443.G4TYW2"/>
<sequence length="461" mass="51899">MPLPEGVNIPLTYSHLLLIGKVILVTRSFNYGLFAGMIWDMLLTFADEVKYIWKAPWTVIKVVFLFNRYVTPIVVIGSLYTLSGLATDLTDEGCRRWVLVSVSIEQVSLALVAFIIILRLHAVWQASRRTLYLLMGVWIAGTSASIAMLIEVFYKNKRLIYYEDRANVCFTLVPNVWKLWLPDIVMHAFLVFFLVFKAIATPRSSQTRMLAVLYSDGIIYYSVTLTAITLSFISWKTAHYLWIGLPLYSCWMILTIAMSRLLLSLKTTQVVHFHNSRRRRLTLHGHDDSNFSGGGHGRNESDEMEMDESPSLASPTDGKNTKKVSFMTSTVTSGPNSPNALESQSSFMDMQPQPTWGRLVGKPLQATHFPSIHASHLGVPHHTPVGGGGSIAGGSIRGGRSATTGGTGDVSSISSRTGNWWWWLFPHRSRSRTSFTDHDEDEVIHDPYDYMRGHEKYVSWL</sequence>
<comment type="caution">
    <text evidence="4">The sequence shown here is derived from an EMBL/GenBank/DDBJ whole genome shotgun (WGS) entry which is preliminary data.</text>
</comment>
<evidence type="ECO:0000259" key="3">
    <source>
        <dbReference type="Pfam" id="PF20151"/>
    </source>
</evidence>
<keyword evidence="5" id="KW-1185">Reference proteome</keyword>
<dbReference type="OrthoDB" id="3251775at2759"/>
<dbReference type="EMBL" id="CAFZ01000794">
    <property type="protein sequence ID" value="CCA76505.1"/>
    <property type="molecule type" value="Genomic_DNA"/>
</dbReference>
<reference evidence="4 5" key="1">
    <citation type="journal article" date="2011" name="PLoS Pathog.">
        <title>Endophytic Life Strategies Decoded by Genome and Transcriptome Analyses of the Mutualistic Root Symbiont Piriformospora indica.</title>
        <authorList>
            <person name="Zuccaro A."/>
            <person name="Lahrmann U."/>
            <person name="Guldener U."/>
            <person name="Langen G."/>
            <person name="Pfiffi S."/>
            <person name="Biedenkopf D."/>
            <person name="Wong P."/>
            <person name="Samans B."/>
            <person name="Grimm C."/>
            <person name="Basiewicz M."/>
            <person name="Murat C."/>
            <person name="Martin F."/>
            <person name="Kogel K.H."/>
        </authorList>
    </citation>
    <scope>NUCLEOTIDE SEQUENCE [LARGE SCALE GENOMIC DNA]</scope>
    <source>
        <strain evidence="4 5">DSM 11827</strain>
    </source>
</reference>
<feature type="transmembrane region" description="Helical" evidence="2">
    <location>
        <begin position="58"/>
        <end position="82"/>
    </location>
</feature>
<feature type="transmembrane region" description="Helical" evidence="2">
    <location>
        <begin position="28"/>
        <end position="46"/>
    </location>
</feature>
<organism evidence="4 5">
    <name type="scientific">Serendipita indica (strain DSM 11827)</name>
    <name type="common">Root endophyte fungus</name>
    <name type="synonym">Piriformospora indica</name>
    <dbReference type="NCBI Taxonomy" id="1109443"/>
    <lineage>
        <taxon>Eukaryota</taxon>
        <taxon>Fungi</taxon>
        <taxon>Dikarya</taxon>
        <taxon>Basidiomycota</taxon>
        <taxon>Agaricomycotina</taxon>
        <taxon>Agaricomycetes</taxon>
        <taxon>Sebacinales</taxon>
        <taxon>Serendipitaceae</taxon>
        <taxon>Serendipita</taxon>
    </lineage>
</organism>